<evidence type="ECO:0000256" key="2">
    <source>
        <dbReference type="ARBA" id="ARBA00022475"/>
    </source>
</evidence>
<feature type="transmembrane region" description="Helical" evidence="7">
    <location>
        <begin position="169"/>
        <end position="194"/>
    </location>
</feature>
<dbReference type="PANTHER" id="PTHR30213">
    <property type="entry name" value="INNER MEMBRANE PROTEIN YHJD"/>
    <property type="match status" value="1"/>
</dbReference>
<keyword evidence="2 7" id="KW-1003">Cell membrane</keyword>
<protein>
    <recommendedName>
        <fullName evidence="7">UPF0761 membrane protein GO608_12520</fullName>
    </recommendedName>
</protein>
<evidence type="ECO:0000256" key="6">
    <source>
        <dbReference type="ARBA" id="ARBA00023136"/>
    </source>
</evidence>
<evidence type="ECO:0000256" key="4">
    <source>
        <dbReference type="ARBA" id="ARBA00022692"/>
    </source>
</evidence>
<dbReference type="Pfam" id="PF03631">
    <property type="entry name" value="Virul_fac_BrkB"/>
    <property type="match status" value="1"/>
</dbReference>
<evidence type="ECO:0000256" key="3">
    <source>
        <dbReference type="ARBA" id="ARBA00022519"/>
    </source>
</evidence>
<feature type="transmembrane region" description="Helical" evidence="7">
    <location>
        <begin position="90"/>
        <end position="112"/>
    </location>
</feature>
<comment type="caution">
    <text evidence="8">The sequence shown here is derived from an EMBL/GenBank/DDBJ whole genome shotgun (WGS) entry which is preliminary data.</text>
</comment>
<proteinExistence type="inferred from homology"/>
<evidence type="ECO:0000313" key="9">
    <source>
        <dbReference type="Proteomes" id="UP000601990"/>
    </source>
</evidence>
<dbReference type="EMBL" id="WTVH01000024">
    <property type="protein sequence ID" value="NMF94151.1"/>
    <property type="molecule type" value="Genomic_DNA"/>
</dbReference>
<sequence length="407" mass="43596">MMPLTAAREFMRLLAGRFLATRCPQVAGSLAFTTLLAIVPLVTVIIALFSNFPAFSRLGASLRTFLLENLLPDRAGQIIATYAFQFSQQAAGLTLIGTVLLVLTALMLLMTIDHVFNHIWGVRRPRPLLTRLMVHWFALTLGPLALGGSVLATGHLVATSVALAGEGSWLGATFARLVPTVLLGSLFSVLYYAVPNHPVRMLHALAGGVAAAVAFVLMQRLFGLFLVRMPTYTLIYGTFAALPIFLVWLYLSWVVILLGAALSATLPSFFERARILRAFPGDRAWAAVTMLIALADAQHVGTTLPFATLQTGARVSSNEGEALLGEMRDAGWVAHTEEGNWLLSRQAAEIGLAAVVSRFALSPGAWREAAGGDEASRRIAERLATALHSADLPLSALTSAGNRVQTG</sequence>
<feature type="transmembrane region" description="Helical" evidence="7">
    <location>
        <begin position="133"/>
        <end position="157"/>
    </location>
</feature>
<organism evidence="8 9">
    <name type="scientific">Aromatoleum buckelii</name>
    <dbReference type="NCBI Taxonomy" id="200254"/>
    <lineage>
        <taxon>Bacteria</taxon>
        <taxon>Pseudomonadati</taxon>
        <taxon>Pseudomonadota</taxon>
        <taxon>Betaproteobacteria</taxon>
        <taxon>Rhodocyclales</taxon>
        <taxon>Rhodocyclaceae</taxon>
        <taxon>Aromatoleum</taxon>
    </lineage>
</organism>
<gene>
    <name evidence="8" type="ORF">GO608_12520</name>
</gene>
<dbReference type="PANTHER" id="PTHR30213:SF0">
    <property type="entry name" value="UPF0761 MEMBRANE PROTEIN YIHY"/>
    <property type="match status" value="1"/>
</dbReference>
<comment type="subcellular location">
    <subcellularLocation>
        <location evidence="1 7">Cell membrane</location>
        <topology evidence="1 7">Multi-pass membrane protein</topology>
    </subcellularLocation>
</comment>
<dbReference type="Proteomes" id="UP000601990">
    <property type="component" value="Unassembled WGS sequence"/>
</dbReference>
<feature type="transmembrane region" description="Helical" evidence="7">
    <location>
        <begin position="201"/>
        <end position="222"/>
    </location>
</feature>
<dbReference type="InterPro" id="IPR023679">
    <property type="entry name" value="UPF0761_bac"/>
</dbReference>
<feature type="transmembrane region" description="Helical" evidence="7">
    <location>
        <begin position="26"/>
        <end position="49"/>
    </location>
</feature>
<evidence type="ECO:0000313" key="8">
    <source>
        <dbReference type="EMBL" id="NMF94151.1"/>
    </source>
</evidence>
<accession>A0ABX1N4G6</accession>
<reference evidence="8" key="1">
    <citation type="submission" date="2019-12" db="EMBL/GenBank/DDBJ databases">
        <title>Comparative genomics gives insights into the taxonomy of the Azoarcus-Aromatoleum group and reveals separate origins of nif in the plant-associated Azoarcus and non-plant-associated Aromatoleum sub-groups.</title>
        <authorList>
            <person name="Lafos M."/>
            <person name="Maluk M."/>
            <person name="Batista M."/>
            <person name="Junghare M."/>
            <person name="Carmona M."/>
            <person name="Faoro H."/>
            <person name="Cruz L.M."/>
            <person name="Battistoni F."/>
            <person name="De Souza E."/>
            <person name="Pedrosa F."/>
            <person name="Chen W.-M."/>
            <person name="Poole P.S."/>
            <person name="Dixon R.A."/>
            <person name="James E.K."/>
        </authorList>
    </citation>
    <scope>NUCLEOTIDE SEQUENCE</scope>
    <source>
        <strain evidence="8">U120</strain>
    </source>
</reference>
<evidence type="ECO:0000256" key="1">
    <source>
        <dbReference type="ARBA" id="ARBA00004651"/>
    </source>
</evidence>
<keyword evidence="3" id="KW-0997">Cell inner membrane</keyword>
<evidence type="ECO:0000256" key="5">
    <source>
        <dbReference type="ARBA" id="ARBA00022989"/>
    </source>
</evidence>
<feature type="transmembrane region" description="Helical" evidence="7">
    <location>
        <begin position="234"/>
        <end position="262"/>
    </location>
</feature>
<dbReference type="RefSeq" id="WP_169199391.1">
    <property type="nucleotide sequence ID" value="NZ_WTVH02000010.1"/>
</dbReference>
<evidence type="ECO:0000256" key="7">
    <source>
        <dbReference type="HAMAP-Rule" id="MF_00672"/>
    </source>
</evidence>
<name>A0ABX1N4G6_9RHOO</name>
<keyword evidence="6 7" id="KW-0472">Membrane</keyword>
<keyword evidence="9" id="KW-1185">Reference proteome</keyword>
<keyword evidence="4 7" id="KW-0812">Transmembrane</keyword>
<dbReference type="HAMAP" id="MF_00672">
    <property type="entry name" value="UPF0761"/>
    <property type="match status" value="1"/>
</dbReference>
<dbReference type="InterPro" id="IPR017039">
    <property type="entry name" value="Virul_fac_BrkB"/>
</dbReference>
<keyword evidence="5 7" id="KW-1133">Transmembrane helix</keyword>
<comment type="similarity">
    <text evidence="7">Belongs to the UPF0761 family.</text>
</comment>
<dbReference type="NCBIfam" id="TIGR00765">
    <property type="entry name" value="yihY_not_rbn"/>
    <property type="match status" value="1"/>
</dbReference>